<gene>
    <name evidence="1" type="ORF">F0P96_16150</name>
</gene>
<dbReference type="AlphaFoldDB" id="A0A7L4ZS81"/>
<evidence type="ECO:0000313" key="1">
    <source>
        <dbReference type="EMBL" id="KAA9327513.1"/>
    </source>
</evidence>
<accession>A0A7L4ZS81</accession>
<dbReference type="EMBL" id="VTWU01000006">
    <property type="protein sequence ID" value="KAA9327513.1"/>
    <property type="molecule type" value="Genomic_DNA"/>
</dbReference>
<protein>
    <submittedName>
        <fullName evidence="1">Uncharacterized protein</fullName>
    </submittedName>
</protein>
<reference evidence="1 2" key="1">
    <citation type="submission" date="2019-09" db="EMBL/GenBank/DDBJ databases">
        <title>Genome sequence of Hymenobacter sp. M3.</title>
        <authorList>
            <person name="Srinivasan S."/>
        </authorList>
    </citation>
    <scope>NUCLEOTIDE SEQUENCE [LARGE SCALE GENOMIC DNA]</scope>
    <source>
        <strain evidence="1 2">M3</strain>
    </source>
</reference>
<dbReference type="RefSeq" id="WP_151079960.1">
    <property type="nucleotide sequence ID" value="NZ_CP047647.1"/>
</dbReference>
<proteinExistence type="predicted"/>
<organism evidence="1 2">
    <name type="scientific">Hymenobacter busanensis</name>
    <dbReference type="NCBI Taxonomy" id="2607656"/>
    <lineage>
        <taxon>Bacteria</taxon>
        <taxon>Pseudomonadati</taxon>
        <taxon>Bacteroidota</taxon>
        <taxon>Cytophagia</taxon>
        <taxon>Cytophagales</taxon>
        <taxon>Hymenobacteraceae</taxon>
        <taxon>Hymenobacter</taxon>
    </lineage>
</organism>
<dbReference type="Proteomes" id="UP000326380">
    <property type="component" value="Unassembled WGS sequence"/>
</dbReference>
<keyword evidence="2" id="KW-1185">Reference proteome</keyword>
<name>A0A7L4ZS81_9BACT</name>
<dbReference type="PROSITE" id="PS51257">
    <property type="entry name" value="PROKAR_LIPOPROTEIN"/>
    <property type="match status" value="1"/>
</dbReference>
<comment type="caution">
    <text evidence="1">The sequence shown here is derived from an EMBL/GenBank/DDBJ whole genome shotgun (WGS) entry which is preliminary data.</text>
</comment>
<evidence type="ECO:0000313" key="2">
    <source>
        <dbReference type="Proteomes" id="UP000326380"/>
    </source>
</evidence>
<sequence length="293" mass="32375">MNKSLYFLASAALLAAACQRQASEASRPFSSAAARRATAASAPAAEPAAAGRVSASPAPAEAVSAAPSAESKVSENAVRFARQYNLATIWQPGADEHSDVSKNGFFGADYYRIEMALLRVERDPQRPELLRVSGKNRFKQRITPFSGTITVEQVQPLKFKGTFPDSVHNYTLTGRFVFDENPQVAGAGQFSGTVRAEFEVDAHGQATALSYVESDIDARESFGYEFKGQWRGANGRQKPVLWADNFYYLAHEVLSDFDIGEREINISPKYVKRGWDRFWENDEWWAEAPTASL</sequence>